<evidence type="ECO:0000256" key="7">
    <source>
        <dbReference type="SAM" id="MobiDB-lite"/>
    </source>
</evidence>
<dbReference type="PANTHER" id="PTHR32096:SF133">
    <property type="entry name" value="WRKY TRANSCRIPTION FACTOR 41-RELATED"/>
    <property type="match status" value="1"/>
</dbReference>
<dbReference type="SUPFAM" id="SSF118290">
    <property type="entry name" value="WRKY DNA-binding domain"/>
    <property type="match status" value="1"/>
</dbReference>
<comment type="subcellular location">
    <subcellularLocation>
        <location evidence="1">Nucleus</location>
    </subcellularLocation>
</comment>
<keyword evidence="4" id="KW-0804">Transcription</keyword>
<dbReference type="Pfam" id="PF03106">
    <property type="entry name" value="WRKY"/>
    <property type="match status" value="1"/>
</dbReference>
<proteinExistence type="inferred from homology"/>
<evidence type="ECO:0000313" key="9">
    <source>
        <dbReference type="EMBL" id="KAJ4956245.1"/>
    </source>
</evidence>
<dbReference type="FunFam" id="2.20.25.80:FF:000009">
    <property type="entry name" value="WRKY transcription factor 53"/>
    <property type="match status" value="1"/>
</dbReference>
<comment type="caution">
    <text evidence="9">The sequence shown here is derived from an EMBL/GenBank/DDBJ whole genome shotgun (WGS) entry which is preliminary data.</text>
</comment>
<dbReference type="PANTHER" id="PTHR32096">
    <property type="entry name" value="WRKY TRANSCRIPTION FACTOR 30-RELATED-RELATED"/>
    <property type="match status" value="1"/>
</dbReference>
<dbReference type="GO" id="GO:0010150">
    <property type="term" value="P:leaf senescence"/>
    <property type="evidence" value="ECO:0007669"/>
    <property type="project" value="UniProtKB-ARBA"/>
</dbReference>
<protein>
    <recommendedName>
        <fullName evidence="8">WRKY domain-containing protein</fullName>
    </recommendedName>
</protein>
<dbReference type="InterPro" id="IPR044810">
    <property type="entry name" value="WRKY_plant"/>
</dbReference>
<feature type="domain" description="WRKY" evidence="8">
    <location>
        <begin position="115"/>
        <end position="178"/>
    </location>
</feature>
<dbReference type="GO" id="GO:0003700">
    <property type="term" value="F:DNA-binding transcription factor activity"/>
    <property type="evidence" value="ECO:0007669"/>
    <property type="project" value="InterPro"/>
</dbReference>
<sequence length="364" mass="41118">MENAGNLEQKPLFNELQQGRELVKQLQMHLDPSYSEETRNMLVEKILSSFDKAISMVKWVSSDGEARPTGTTPVDSPRSDSGSPHSEDSDRRDIYKKRKTLPRWTEQIRVSSGTGLEGPLDDGYCWRKYGQKDILGAKYPRGYYRCTHRNVQGCLATKQVQRSDEDPSIFDVTYRGKHTCFQGSHLIPAMGTLESSKQMLKQDQVHHQDHLPEQQNEQQQAQEILFHFKTGLKVRTKDLDTGEQQQQQLMTSSFSFPSTPFECLKTENHIFSPPTVDHYFSGNLSPSFLSPATSESNYFPVSPCRVNSFGGGGYRNLQTSESDLTEIISAATSGTNSPIVDLDFPMDFDPIFPFNSPDFFPSCS</sequence>
<dbReference type="GO" id="GO:0005634">
    <property type="term" value="C:nucleus"/>
    <property type="evidence" value="ECO:0007669"/>
    <property type="project" value="UniProtKB-SubCell"/>
</dbReference>
<keyword evidence="3" id="KW-0238">DNA-binding</keyword>
<evidence type="ECO:0000259" key="8">
    <source>
        <dbReference type="PROSITE" id="PS50811"/>
    </source>
</evidence>
<dbReference type="SMART" id="SM00774">
    <property type="entry name" value="WRKY"/>
    <property type="match status" value="1"/>
</dbReference>
<dbReference type="InterPro" id="IPR003657">
    <property type="entry name" value="WRKY_dom"/>
</dbReference>
<evidence type="ECO:0000256" key="5">
    <source>
        <dbReference type="ARBA" id="ARBA00023242"/>
    </source>
</evidence>
<keyword evidence="5" id="KW-0539">Nucleus</keyword>
<evidence type="ECO:0000256" key="3">
    <source>
        <dbReference type="ARBA" id="ARBA00023125"/>
    </source>
</evidence>
<evidence type="ECO:0000256" key="2">
    <source>
        <dbReference type="ARBA" id="ARBA00023015"/>
    </source>
</evidence>
<comment type="similarity">
    <text evidence="6">Belongs to the WRKY group III family.</text>
</comment>
<dbReference type="Gene3D" id="2.20.25.80">
    <property type="entry name" value="WRKY domain"/>
    <property type="match status" value="1"/>
</dbReference>
<dbReference type="OrthoDB" id="1888929at2759"/>
<name>A0A9Q0H191_9MAGN</name>
<dbReference type="AlphaFoldDB" id="A0A9Q0H191"/>
<evidence type="ECO:0000256" key="1">
    <source>
        <dbReference type="ARBA" id="ARBA00004123"/>
    </source>
</evidence>
<keyword evidence="2" id="KW-0805">Transcription regulation</keyword>
<dbReference type="PROSITE" id="PS50811">
    <property type="entry name" value="WRKY"/>
    <property type="match status" value="1"/>
</dbReference>
<dbReference type="GO" id="GO:0010193">
    <property type="term" value="P:response to ozone"/>
    <property type="evidence" value="ECO:0007669"/>
    <property type="project" value="UniProtKB-ARBA"/>
</dbReference>
<dbReference type="InterPro" id="IPR036576">
    <property type="entry name" value="WRKY_dom_sf"/>
</dbReference>
<organism evidence="9 10">
    <name type="scientific">Protea cynaroides</name>
    <dbReference type="NCBI Taxonomy" id="273540"/>
    <lineage>
        <taxon>Eukaryota</taxon>
        <taxon>Viridiplantae</taxon>
        <taxon>Streptophyta</taxon>
        <taxon>Embryophyta</taxon>
        <taxon>Tracheophyta</taxon>
        <taxon>Spermatophyta</taxon>
        <taxon>Magnoliopsida</taxon>
        <taxon>Proteales</taxon>
        <taxon>Proteaceae</taxon>
        <taxon>Protea</taxon>
    </lineage>
</organism>
<dbReference type="GO" id="GO:0042542">
    <property type="term" value="P:response to hydrogen peroxide"/>
    <property type="evidence" value="ECO:0007669"/>
    <property type="project" value="UniProtKB-ARBA"/>
</dbReference>
<accession>A0A9Q0H191</accession>
<feature type="compositionally biased region" description="Polar residues" evidence="7">
    <location>
        <begin position="69"/>
        <end position="84"/>
    </location>
</feature>
<dbReference type="EMBL" id="JAMYWD010000011">
    <property type="protein sequence ID" value="KAJ4956245.1"/>
    <property type="molecule type" value="Genomic_DNA"/>
</dbReference>
<keyword evidence="10" id="KW-1185">Reference proteome</keyword>
<dbReference type="Proteomes" id="UP001141806">
    <property type="component" value="Unassembled WGS sequence"/>
</dbReference>
<evidence type="ECO:0000256" key="4">
    <source>
        <dbReference type="ARBA" id="ARBA00023163"/>
    </source>
</evidence>
<dbReference type="GO" id="GO:0000976">
    <property type="term" value="F:transcription cis-regulatory region binding"/>
    <property type="evidence" value="ECO:0007669"/>
    <property type="project" value="TreeGrafter"/>
</dbReference>
<reference evidence="9" key="1">
    <citation type="journal article" date="2023" name="Plant J.">
        <title>The genome of the king protea, Protea cynaroides.</title>
        <authorList>
            <person name="Chang J."/>
            <person name="Duong T.A."/>
            <person name="Schoeman C."/>
            <person name="Ma X."/>
            <person name="Roodt D."/>
            <person name="Barker N."/>
            <person name="Li Z."/>
            <person name="Van de Peer Y."/>
            <person name="Mizrachi E."/>
        </authorList>
    </citation>
    <scope>NUCLEOTIDE SEQUENCE</scope>
    <source>
        <tissue evidence="9">Young leaves</tissue>
    </source>
</reference>
<evidence type="ECO:0000313" key="10">
    <source>
        <dbReference type="Proteomes" id="UP001141806"/>
    </source>
</evidence>
<gene>
    <name evidence="9" type="ORF">NE237_013028</name>
</gene>
<evidence type="ECO:0000256" key="6">
    <source>
        <dbReference type="ARBA" id="ARBA00060850"/>
    </source>
</evidence>
<dbReference type="GO" id="GO:0009751">
    <property type="term" value="P:response to salicylic acid"/>
    <property type="evidence" value="ECO:0007669"/>
    <property type="project" value="UniProtKB-ARBA"/>
</dbReference>
<feature type="region of interest" description="Disordered" evidence="7">
    <location>
        <begin position="62"/>
        <end position="97"/>
    </location>
</feature>